<feature type="non-terminal residue" evidence="2">
    <location>
        <position position="1"/>
    </location>
</feature>
<dbReference type="AlphaFoldDB" id="A0A061QKX9"/>
<gene>
    <name evidence="2" type="ORF">TSPGSL018_29074</name>
</gene>
<organism evidence="2">
    <name type="scientific">Tetraselmis sp. GSL018</name>
    <dbReference type="NCBI Taxonomy" id="582737"/>
    <lineage>
        <taxon>Eukaryota</taxon>
        <taxon>Viridiplantae</taxon>
        <taxon>Chlorophyta</taxon>
        <taxon>core chlorophytes</taxon>
        <taxon>Chlorodendrophyceae</taxon>
        <taxon>Chlorodendrales</taxon>
        <taxon>Chlorodendraceae</taxon>
        <taxon>Tetraselmis</taxon>
    </lineage>
</organism>
<evidence type="ECO:0000313" key="2">
    <source>
        <dbReference type="EMBL" id="JAC60393.1"/>
    </source>
</evidence>
<dbReference type="EMBL" id="GBEZ01026855">
    <property type="protein sequence ID" value="JAC60393.1"/>
    <property type="molecule type" value="Transcribed_RNA"/>
</dbReference>
<feature type="region of interest" description="Disordered" evidence="1">
    <location>
        <begin position="1"/>
        <end position="37"/>
    </location>
</feature>
<protein>
    <submittedName>
        <fullName evidence="2">Uncharacterized protein</fullName>
    </submittedName>
</protein>
<accession>A0A061QKX9</accession>
<name>A0A061QKX9_9CHLO</name>
<proteinExistence type="predicted"/>
<reference evidence="2" key="1">
    <citation type="submission" date="2014-05" db="EMBL/GenBank/DDBJ databases">
        <title>The transcriptome of the halophilic microalga Tetraselmis sp. GSL018 isolated from the Great Salt Lake, Utah.</title>
        <authorList>
            <person name="Jinkerson R.E."/>
            <person name="D'Adamo S."/>
            <person name="Posewitz M.C."/>
        </authorList>
    </citation>
    <scope>NUCLEOTIDE SEQUENCE</scope>
    <source>
        <strain evidence="2">GSL018</strain>
    </source>
</reference>
<evidence type="ECO:0000256" key="1">
    <source>
        <dbReference type="SAM" id="MobiDB-lite"/>
    </source>
</evidence>
<sequence length="59" mass="6588">LRGDGNVLRQRTAARGGAHSAGKRRQRSPHRDGPWRLELSAPHDAMLRLPKFPTQLVHG</sequence>